<protein>
    <recommendedName>
        <fullName evidence="3">F-box domain-containing protein</fullName>
    </recommendedName>
</protein>
<gene>
    <name evidence="1" type="ORF">FIBSPDRAFT_961532</name>
</gene>
<dbReference type="AlphaFoldDB" id="A0A166B2W8"/>
<name>A0A166B2W8_9AGAM</name>
<dbReference type="SUPFAM" id="SSF52047">
    <property type="entry name" value="RNI-like"/>
    <property type="match status" value="1"/>
</dbReference>
<reference evidence="1 2" key="1">
    <citation type="journal article" date="2016" name="Mol. Biol. Evol.">
        <title>Comparative Genomics of Early-Diverging Mushroom-Forming Fungi Provides Insights into the Origins of Lignocellulose Decay Capabilities.</title>
        <authorList>
            <person name="Nagy L.G."/>
            <person name="Riley R."/>
            <person name="Tritt A."/>
            <person name="Adam C."/>
            <person name="Daum C."/>
            <person name="Floudas D."/>
            <person name="Sun H."/>
            <person name="Yadav J.S."/>
            <person name="Pangilinan J."/>
            <person name="Larsson K.H."/>
            <person name="Matsuura K."/>
            <person name="Barry K."/>
            <person name="Labutti K."/>
            <person name="Kuo R."/>
            <person name="Ohm R.A."/>
            <person name="Bhattacharya S.S."/>
            <person name="Shirouzu T."/>
            <person name="Yoshinaga Y."/>
            <person name="Martin F.M."/>
            <person name="Grigoriev I.V."/>
            <person name="Hibbett D.S."/>
        </authorList>
    </citation>
    <scope>NUCLEOTIDE SEQUENCE [LARGE SCALE GENOMIC DNA]</scope>
    <source>
        <strain evidence="1 2">CBS 109695</strain>
    </source>
</reference>
<accession>A0A166B2W8</accession>
<dbReference type="Proteomes" id="UP000076532">
    <property type="component" value="Unassembled WGS sequence"/>
</dbReference>
<dbReference type="Gene3D" id="3.80.10.10">
    <property type="entry name" value="Ribonuclease Inhibitor"/>
    <property type="match status" value="1"/>
</dbReference>
<dbReference type="OrthoDB" id="3156934at2759"/>
<dbReference type="InterPro" id="IPR032675">
    <property type="entry name" value="LRR_dom_sf"/>
</dbReference>
<proteinExistence type="predicted"/>
<organism evidence="1 2">
    <name type="scientific">Athelia psychrophila</name>
    <dbReference type="NCBI Taxonomy" id="1759441"/>
    <lineage>
        <taxon>Eukaryota</taxon>
        <taxon>Fungi</taxon>
        <taxon>Dikarya</taxon>
        <taxon>Basidiomycota</taxon>
        <taxon>Agaricomycotina</taxon>
        <taxon>Agaricomycetes</taxon>
        <taxon>Agaricomycetidae</taxon>
        <taxon>Atheliales</taxon>
        <taxon>Atheliaceae</taxon>
        <taxon>Athelia</taxon>
    </lineage>
</organism>
<keyword evidence="2" id="KW-1185">Reference proteome</keyword>
<evidence type="ECO:0000313" key="2">
    <source>
        <dbReference type="Proteomes" id="UP000076532"/>
    </source>
</evidence>
<sequence>MGGGTRIPQFAPATSQENLSERRAEVLESGRWPRIQSLSDDILALFFEAGRGFRRRDTTFGESVSHVSQQWRTVALRTPHLWSDVVYHYAEGSIERLAAILSRSRSVPVDIEMHHVPDYAGEVIQLIGDHMVRCRRLRVVTGSKIDWALTYVLSRPAPLLTSLVVPALPTQRLDTHPFHIGTSLKILDLGNGAWNCKDIPLDVPALATVTHLRMAGFTAEYSTLRSLLMTFQGLSHLELHPFSAEGDDIHQRLPVELPALEYLYIGARSWHWYTDMMFRDFEAPLLHTVSFRMRHTPLVLDHSALRVTMEGAHLTSLRHVILHGDNQELLTEFLPQLMYTCPNVERLTCWTEHLPGEMVQQSLPRRALNEILDALMSGGGEGPCWERLGSIAIDWCPHDDEVHATCRVGLRPSWKLLIDKVDHDYPPHARSLQQLRAFYDVEESPYTGPVLICDRL</sequence>
<dbReference type="EMBL" id="KV417650">
    <property type="protein sequence ID" value="KZP12221.1"/>
    <property type="molecule type" value="Genomic_DNA"/>
</dbReference>
<evidence type="ECO:0008006" key="3">
    <source>
        <dbReference type="Google" id="ProtNLM"/>
    </source>
</evidence>
<evidence type="ECO:0000313" key="1">
    <source>
        <dbReference type="EMBL" id="KZP12221.1"/>
    </source>
</evidence>